<dbReference type="KEGG" id="gog:C1280_21970"/>
<dbReference type="RefSeq" id="WP_010033933.1">
    <property type="nucleotide sequence ID" value="NZ_CP025958.1"/>
</dbReference>
<evidence type="ECO:0000313" key="4">
    <source>
        <dbReference type="Proteomes" id="UP000245802"/>
    </source>
</evidence>
<organism evidence="3 4">
    <name type="scientific">Gemmata obscuriglobus</name>
    <dbReference type="NCBI Taxonomy" id="114"/>
    <lineage>
        <taxon>Bacteria</taxon>
        <taxon>Pseudomonadati</taxon>
        <taxon>Planctomycetota</taxon>
        <taxon>Planctomycetia</taxon>
        <taxon>Gemmatales</taxon>
        <taxon>Gemmataceae</taxon>
        <taxon>Gemmata</taxon>
    </lineage>
</organism>
<evidence type="ECO:0008006" key="5">
    <source>
        <dbReference type="Google" id="ProtNLM"/>
    </source>
</evidence>
<reference evidence="3 4" key="1">
    <citation type="submission" date="2018-01" db="EMBL/GenBank/DDBJ databases">
        <title>G. obscuriglobus.</title>
        <authorList>
            <person name="Franke J."/>
            <person name="Blomberg W."/>
            <person name="Selmecki A."/>
        </authorList>
    </citation>
    <scope>NUCLEOTIDE SEQUENCE [LARGE SCALE GENOMIC DNA]</scope>
    <source>
        <strain evidence="3 4">DSM 5831</strain>
    </source>
</reference>
<dbReference type="EMBL" id="CP025958">
    <property type="protein sequence ID" value="AWM39387.1"/>
    <property type="molecule type" value="Genomic_DNA"/>
</dbReference>
<feature type="transmembrane region" description="Helical" evidence="2">
    <location>
        <begin position="118"/>
        <end position="139"/>
    </location>
</feature>
<gene>
    <name evidence="3" type="ORF">C1280_21970</name>
</gene>
<feature type="transmembrane region" description="Helical" evidence="2">
    <location>
        <begin position="15"/>
        <end position="40"/>
    </location>
</feature>
<feature type="transmembrane region" description="Helical" evidence="2">
    <location>
        <begin position="61"/>
        <end position="81"/>
    </location>
</feature>
<keyword evidence="2" id="KW-0812">Transmembrane</keyword>
<sequence>MSPPTLLAQNNGPDAIVVAVIAGVCGFYLLLFVASIFYLLTLSRALAQCHPLNRTMEPAMVWLNLIPFFNLVWIFITIIRVTETLRDEHRERGWHRRGEDYGQTLGIVASALGALSLVLGYCGLPAFVGGLVCWILYWVKVSNLSRRLELRYRDDDYDTDASDDYDDDYDDGRNGRGRSPRRRNVDEDDNEDDDGRHPPGNRW</sequence>
<keyword evidence="4" id="KW-1185">Reference proteome</keyword>
<keyword evidence="2" id="KW-0472">Membrane</keyword>
<feature type="region of interest" description="Disordered" evidence="1">
    <location>
        <begin position="159"/>
        <end position="203"/>
    </location>
</feature>
<evidence type="ECO:0000313" key="3">
    <source>
        <dbReference type="EMBL" id="AWM39387.1"/>
    </source>
</evidence>
<name>A0A2Z3H6Y7_9BACT</name>
<dbReference type="OrthoDB" id="289089at2"/>
<proteinExistence type="predicted"/>
<dbReference type="Proteomes" id="UP000245802">
    <property type="component" value="Chromosome"/>
</dbReference>
<accession>A0A2Z3H6Y7</accession>
<protein>
    <recommendedName>
        <fullName evidence="5">DUF4328 domain-containing protein</fullName>
    </recommendedName>
</protein>
<evidence type="ECO:0000256" key="2">
    <source>
        <dbReference type="SAM" id="Phobius"/>
    </source>
</evidence>
<dbReference type="AlphaFoldDB" id="A0A2Z3H6Y7"/>
<evidence type="ECO:0000256" key="1">
    <source>
        <dbReference type="SAM" id="MobiDB-lite"/>
    </source>
</evidence>
<feature type="compositionally biased region" description="Acidic residues" evidence="1">
    <location>
        <begin position="159"/>
        <end position="170"/>
    </location>
</feature>
<keyword evidence="2" id="KW-1133">Transmembrane helix</keyword>